<accession>A0A1H6P0C6</accession>
<proteinExistence type="predicted"/>
<dbReference type="RefSeq" id="WP_019363547.1">
    <property type="nucleotide sequence ID" value="NZ_LT629972.1"/>
</dbReference>
<sequence>MSAINRFHEVANDSLVMISNHLPPEAKLALVIYLPGKPEQDILLKGPGVDADEVLNTLRRRGGLSLDGDNGYKRGVCDVIVGALASGKQNTNQPPTDHWCERFYDIGRAEGEAQEKLVGALKLTTDCLSKALTGGEVPADQAGQALVAAGELLKIYQH</sequence>
<dbReference type="AlphaFoldDB" id="A0A1H6P0C6"/>
<reference evidence="1 2" key="1">
    <citation type="submission" date="2016-10" db="EMBL/GenBank/DDBJ databases">
        <authorList>
            <person name="de Groot N.N."/>
        </authorList>
    </citation>
    <scope>NUCLEOTIDE SEQUENCE [LARGE SCALE GENOMIC DNA]</scope>
    <source>
        <strain evidence="1 2">LMG 2158</strain>
    </source>
</reference>
<organism evidence="1 2">
    <name type="scientific">Pseudomonas asplenii</name>
    <dbReference type="NCBI Taxonomy" id="53407"/>
    <lineage>
        <taxon>Bacteria</taxon>
        <taxon>Pseudomonadati</taxon>
        <taxon>Pseudomonadota</taxon>
        <taxon>Gammaproteobacteria</taxon>
        <taxon>Pseudomonadales</taxon>
        <taxon>Pseudomonadaceae</taxon>
        <taxon>Pseudomonas</taxon>
    </lineage>
</organism>
<name>A0A1H6P0C6_9PSED</name>
<evidence type="ECO:0000313" key="1">
    <source>
        <dbReference type="EMBL" id="SEI16974.1"/>
    </source>
</evidence>
<gene>
    <name evidence="1" type="ORF">SAMN05216581_3276</name>
</gene>
<dbReference type="Proteomes" id="UP000182272">
    <property type="component" value="Chromosome I"/>
</dbReference>
<evidence type="ECO:0000313" key="2">
    <source>
        <dbReference type="Proteomes" id="UP000182272"/>
    </source>
</evidence>
<dbReference type="EMBL" id="LT629972">
    <property type="protein sequence ID" value="SEI16974.1"/>
    <property type="molecule type" value="Genomic_DNA"/>
</dbReference>
<protein>
    <submittedName>
        <fullName evidence="1">Uncharacterized protein</fullName>
    </submittedName>
</protein>